<reference evidence="3 4" key="1">
    <citation type="journal article" date="2015" name="Genome Biol. Evol.">
        <title>Characterization of Three Mycobacterium spp. with Potential Use in Bioremediation by Genome Sequencing and Comparative Genomics.</title>
        <authorList>
            <person name="Das S."/>
            <person name="Pettersson B.M."/>
            <person name="Behra P.R."/>
            <person name="Ramesh M."/>
            <person name="Dasgupta S."/>
            <person name="Bhattacharya A."/>
            <person name="Kirsebom L.A."/>
        </authorList>
    </citation>
    <scope>NUCLEOTIDE SEQUENCE [LARGE SCALE GENOMIC DNA]</scope>
    <source>
        <strain evidence="3 4">DSM 44075</strain>
    </source>
</reference>
<dbReference type="PATRIC" id="fig|1807.14.peg.1661"/>
<name>A0A0J6W348_9MYCO</name>
<evidence type="ECO:0000313" key="3">
    <source>
        <dbReference type="EMBL" id="KMO77745.1"/>
    </source>
</evidence>
<dbReference type="InterPro" id="IPR051200">
    <property type="entry name" value="Host-pathogen_enzymatic-act"/>
</dbReference>
<evidence type="ECO:0000313" key="4">
    <source>
        <dbReference type="Proteomes" id="UP000036313"/>
    </source>
</evidence>
<organism evidence="3 4">
    <name type="scientific">Mycolicibacterium obuense</name>
    <dbReference type="NCBI Taxonomy" id="1807"/>
    <lineage>
        <taxon>Bacteria</taxon>
        <taxon>Bacillati</taxon>
        <taxon>Actinomycetota</taxon>
        <taxon>Actinomycetes</taxon>
        <taxon>Mycobacteriales</taxon>
        <taxon>Mycobacteriaceae</taxon>
        <taxon>Mycolicibacterium</taxon>
    </lineage>
</organism>
<evidence type="ECO:0008006" key="5">
    <source>
        <dbReference type="Google" id="ProtNLM"/>
    </source>
</evidence>
<sequence length="374" mass="38737" precursor="true">MYAGRRSGYPVTVNKLWAVLALTCLVAACESRPPDQAAPSTTPSAPTSTPTTTGLIPPGAPTEGTRPPTDSLPPAAEPQNAPAPQEQPPGRQIRVGSAPEGVVVDAVTRTVAVAARRPNELVLINVDTGEITGRTPLPGVARHLQLAKPGGPVLVPVESANALVRVDLPDGRAEAQIVTGTVPHDASEAPDGTVFVANELGGTVTALRGDDIVKVFTDSVQPAGLAPVGDRMGLLDVRKNDLTIYDTANLTIVGSTPAGEGPTHLVADKHGRMIAADTRGNAVRVFDTSPRQLAEIAQPGGPYGITYDSTRDVLWVASSGTNEVVGYDMANPMPREVKRFATVQNPYTLGVDSKTGRLFVAGATAGVVQTIDPG</sequence>
<dbReference type="InterPro" id="IPR011045">
    <property type="entry name" value="N2O_reductase_N"/>
</dbReference>
<protein>
    <recommendedName>
        <fullName evidence="5">YncE family protein</fullName>
    </recommendedName>
</protein>
<dbReference type="Gene3D" id="2.130.10.10">
    <property type="entry name" value="YVTN repeat-like/Quinoprotein amine dehydrogenase"/>
    <property type="match status" value="2"/>
</dbReference>
<feature type="compositionally biased region" description="Low complexity" evidence="1">
    <location>
        <begin position="32"/>
        <end position="57"/>
    </location>
</feature>
<feature type="compositionally biased region" description="Low complexity" evidence="1">
    <location>
        <begin position="73"/>
        <end position="84"/>
    </location>
</feature>
<dbReference type="PANTHER" id="PTHR47197:SF3">
    <property type="entry name" value="DIHYDRO-HEME D1 DEHYDROGENASE"/>
    <property type="match status" value="1"/>
</dbReference>
<accession>A0A0J6W348</accession>
<dbReference type="PROSITE" id="PS51257">
    <property type="entry name" value="PROKAR_LIPOPROTEIN"/>
    <property type="match status" value="1"/>
</dbReference>
<proteinExistence type="predicted"/>
<evidence type="ECO:0000256" key="1">
    <source>
        <dbReference type="SAM" id="MobiDB-lite"/>
    </source>
</evidence>
<evidence type="ECO:0000256" key="2">
    <source>
        <dbReference type="SAM" id="SignalP"/>
    </source>
</evidence>
<dbReference type="EMBL" id="JYNU01000009">
    <property type="protein sequence ID" value="KMO77745.1"/>
    <property type="molecule type" value="Genomic_DNA"/>
</dbReference>
<feature type="signal peptide" evidence="2">
    <location>
        <begin position="1"/>
        <end position="37"/>
    </location>
</feature>
<dbReference type="PANTHER" id="PTHR47197">
    <property type="entry name" value="PROTEIN NIRF"/>
    <property type="match status" value="1"/>
</dbReference>
<gene>
    <name evidence="3" type="ORF">MOBUDSM44075_01653</name>
</gene>
<dbReference type="AlphaFoldDB" id="A0A0J6W348"/>
<feature type="chain" id="PRO_5005283420" description="YncE family protein" evidence="2">
    <location>
        <begin position="38"/>
        <end position="374"/>
    </location>
</feature>
<dbReference type="Proteomes" id="UP000036313">
    <property type="component" value="Unassembled WGS sequence"/>
</dbReference>
<feature type="region of interest" description="Disordered" evidence="1">
    <location>
        <begin position="32"/>
        <end position="97"/>
    </location>
</feature>
<dbReference type="SUPFAM" id="SSF50974">
    <property type="entry name" value="Nitrous oxide reductase, N-terminal domain"/>
    <property type="match status" value="1"/>
</dbReference>
<keyword evidence="2" id="KW-0732">Signal</keyword>
<comment type="caution">
    <text evidence="3">The sequence shown here is derived from an EMBL/GenBank/DDBJ whole genome shotgun (WGS) entry which is preliminary data.</text>
</comment>
<dbReference type="InterPro" id="IPR015943">
    <property type="entry name" value="WD40/YVTN_repeat-like_dom_sf"/>
</dbReference>